<evidence type="ECO:0000256" key="5">
    <source>
        <dbReference type="ARBA" id="ARBA00023136"/>
    </source>
</evidence>
<feature type="transmembrane region" description="Helical" evidence="6">
    <location>
        <begin position="149"/>
        <end position="167"/>
    </location>
</feature>
<gene>
    <name evidence="7" type="ORF">C2E20_6554</name>
</gene>
<evidence type="ECO:0000256" key="1">
    <source>
        <dbReference type="ARBA" id="ARBA00004141"/>
    </source>
</evidence>
<evidence type="ECO:0000256" key="4">
    <source>
        <dbReference type="ARBA" id="ARBA00022989"/>
    </source>
</evidence>
<keyword evidence="5 6" id="KW-0472">Membrane</keyword>
<dbReference type="PROSITE" id="PS01114">
    <property type="entry name" value="GPR1_FUN34_YAAH"/>
    <property type="match status" value="1"/>
</dbReference>
<dbReference type="InterPro" id="IPR000791">
    <property type="entry name" value="Gpr1/Fun34/SatP-like"/>
</dbReference>
<dbReference type="GO" id="GO:0015360">
    <property type="term" value="F:acetate:proton symporter activity"/>
    <property type="evidence" value="ECO:0007669"/>
    <property type="project" value="TreeGrafter"/>
</dbReference>
<comment type="subcellular location">
    <subcellularLocation>
        <location evidence="1">Membrane</location>
        <topology evidence="1">Multi-pass membrane protein</topology>
    </subcellularLocation>
</comment>
<sequence>MSSDGLALLAQRLQALSEDGVKINPATANPAPLGLYGFALTTALLQGAKTQLTEPTGTTQLAVSFGFFFGGLAQFCAGLLEYQRRNTFGTVAFCCYGAFWMSLAIFVTLSAAGVYEKTPIEGDRLMLTLWGILTFLLWLCTFHTNVVTCWLFFSLAVLFWLLAGGVGPAEERVTLTKVAGGWGFMVAAVAFYDGTAALMKDVYGRQILPVWPLKPVNKVSLGDFGTKRFVDTEAGAKA</sequence>
<comment type="similarity">
    <text evidence="2">Belongs to the acetate uptake transporter (AceTr) (TC 2.A.96) family.</text>
</comment>
<evidence type="ECO:0000256" key="6">
    <source>
        <dbReference type="SAM" id="Phobius"/>
    </source>
</evidence>
<dbReference type="PANTHER" id="PTHR30178:SF3">
    <property type="entry name" value="SUCCINATE-ACETATE_PROTON SYMPORTER SATP"/>
    <property type="match status" value="1"/>
</dbReference>
<feature type="transmembrane region" description="Helical" evidence="6">
    <location>
        <begin position="125"/>
        <end position="142"/>
    </location>
</feature>
<dbReference type="OrthoDB" id="505682at2759"/>
<dbReference type="InterPro" id="IPR047622">
    <property type="entry name" value="GPR1_FUN34_YAAH"/>
</dbReference>
<evidence type="ECO:0000313" key="8">
    <source>
        <dbReference type="Proteomes" id="UP000239649"/>
    </source>
</evidence>
<dbReference type="AlphaFoldDB" id="A0A2P6V7D6"/>
<dbReference type="Pfam" id="PF01184">
    <property type="entry name" value="Gpr1_Fun34_YaaH"/>
    <property type="match status" value="1"/>
</dbReference>
<evidence type="ECO:0000256" key="3">
    <source>
        <dbReference type="ARBA" id="ARBA00022692"/>
    </source>
</evidence>
<feature type="transmembrane region" description="Helical" evidence="6">
    <location>
        <begin position="61"/>
        <end position="80"/>
    </location>
</feature>
<name>A0A2P6V7D6_9CHLO</name>
<dbReference type="Proteomes" id="UP000239649">
    <property type="component" value="Unassembled WGS sequence"/>
</dbReference>
<evidence type="ECO:0000256" key="2">
    <source>
        <dbReference type="ARBA" id="ARBA00005587"/>
    </source>
</evidence>
<dbReference type="EMBL" id="LHPF02000022">
    <property type="protein sequence ID" value="PSC69988.1"/>
    <property type="molecule type" value="Genomic_DNA"/>
</dbReference>
<keyword evidence="8" id="KW-1185">Reference proteome</keyword>
<dbReference type="PANTHER" id="PTHR30178">
    <property type="entry name" value="INNER MEMBRANE PROTEIN YAAH"/>
    <property type="match status" value="1"/>
</dbReference>
<dbReference type="GO" id="GO:0071422">
    <property type="term" value="P:succinate transmembrane transport"/>
    <property type="evidence" value="ECO:0007669"/>
    <property type="project" value="TreeGrafter"/>
</dbReference>
<organism evidence="7 8">
    <name type="scientific">Micractinium conductrix</name>
    <dbReference type="NCBI Taxonomy" id="554055"/>
    <lineage>
        <taxon>Eukaryota</taxon>
        <taxon>Viridiplantae</taxon>
        <taxon>Chlorophyta</taxon>
        <taxon>core chlorophytes</taxon>
        <taxon>Trebouxiophyceae</taxon>
        <taxon>Chlorellales</taxon>
        <taxon>Chlorellaceae</taxon>
        <taxon>Chlorella clade</taxon>
        <taxon>Micractinium</taxon>
    </lineage>
</organism>
<dbReference type="InterPro" id="IPR047623">
    <property type="entry name" value="SatP"/>
</dbReference>
<feature type="transmembrane region" description="Helical" evidence="6">
    <location>
        <begin position="87"/>
        <end position="113"/>
    </location>
</feature>
<proteinExistence type="inferred from homology"/>
<keyword evidence="3 6" id="KW-0812">Transmembrane</keyword>
<reference evidence="7 8" key="1">
    <citation type="journal article" date="2018" name="Plant J.">
        <title>Genome sequences of Chlorella sorokiniana UTEX 1602 and Micractinium conductrix SAG 241.80: implications to maltose excretion by a green alga.</title>
        <authorList>
            <person name="Arriola M.B."/>
            <person name="Velmurugan N."/>
            <person name="Zhang Y."/>
            <person name="Plunkett M.H."/>
            <person name="Hondzo H."/>
            <person name="Barney B.M."/>
        </authorList>
    </citation>
    <scope>NUCLEOTIDE SEQUENCE [LARGE SCALE GENOMIC DNA]</scope>
    <source>
        <strain evidence="7 8">SAG 241.80</strain>
    </source>
</reference>
<dbReference type="GO" id="GO:0005886">
    <property type="term" value="C:plasma membrane"/>
    <property type="evidence" value="ECO:0007669"/>
    <property type="project" value="TreeGrafter"/>
</dbReference>
<keyword evidence="4 6" id="KW-1133">Transmembrane helix</keyword>
<accession>A0A2P6V7D6</accession>
<protein>
    <submittedName>
        <fullName evidence="7">GPR1 FUN34 yaaH protein</fullName>
    </submittedName>
</protein>
<comment type="caution">
    <text evidence="7">The sequence shown here is derived from an EMBL/GenBank/DDBJ whole genome shotgun (WGS) entry which is preliminary data.</text>
</comment>
<dbReference type="NCBIfam" id="NF038013">
    <property type="entry name" value="AceTr_1"/>
    <property type="match status" value="1"/>
</dbReference>
<feature type="transmembrane region" description="Helical" evidence="6">
    <location>
        <begin position="179"/>
        <end position="199"/>
    </location>
</feature>
<evidence type="ECO:0000313" key="7">
    <source>
        <dbReference type="EMBL" id="PSC69988.1"/>
    </source>
</evidence>